<dbReference type="Pfam" id="PF00809">
    <property type="entry name" value="Pterin_bind"/>
    <property type="match status" value="1"/>
</dbReference>
<evidence type="ECO:0000256" key="4">
    <source>
        <dbReference type="ARBA" id="ARBA00005178"/>
    </source>
</evidence>
<evidence type="ECO:0000259" key="27">
    <source>
        <dbReference type="PROSITE" id="PS51332"/>
    </source>
</evidence>
<dbReference type="PROSITE" id="PS50970">
    <property type="entry name" value="HCY"/>
    <property type="match status" value="1"/>
</dbReference>
<evidence type="ECO:0000256" key="7">
    <source>
        <dbReference type="ARBA" id="ARBA00013998"/>
    </source>
</evidence>
<dbReference type="SUPFAM" id="SSF51717">
    <property type="entry name" value="Dihydropteroate synthetase-like"/>
    <property type="match status" value="1"/>
</dbReference>
<dbReference type="OrthoDB" id="9803687at2"/>
<dbReference type="UniPathway" id="UPA00051">
    <property type="reaction ID" value="UER00081"/>
</dbReference>
<organism evidence="29 30">
    <name type="scientific">Streptomyces corynorhini</name>
    <dbReference type="NCBI Taxonomy" id="2282652"/>
    <lineage>
        <taxon>Bacteria</taxon>
        <taxon>Bacillati</taxon>
        <taxon>Actinomycetota</taxon>
        <taxon>Actinomycetes</taxon>
        <taxon>Kitasatosporales</taxon>
        <taxon>Streptomycetaceae</taxon>
        <taxon>Streptomyces</taxon>
    </lineage>
</organism>
<feature type="binding site" evidence="22">
    <location>
        <position position="931"/>
    </location>
    <ligand>
        <name>S-adenosyl-L-methionine</name>
        <dbReference type="ChEBI" id="CHEBI:59789"/>
    </ligand>
</feature>
<evidence type="ECO:0000259" key="25">
    <source>
        <dbReference type="PROSITE" id="PS50972"/>
    </source>
</evidence>
<reference evidence="29 30" key="1">
    <citation type="submission" date="2018-07" db="EMBL/GenBank/DDBJ databases">
        <title>Streptomyces species from bats.</title>
        <authorList>
            <person name="Dunlap C."/>
        </authorList>
    </citation>
    <scope>NUCLEOTIDE SEQUENCE [LARGE SCALE GENOMIC DNA]</scope>
    <source>
        <strain evidence="29 30">AC230</strain>
    </source>
</reference>
<dbReference type="SMART" id="SM01018">
    <property type="entry name" value="B12-binding_2"/>
    <property type="match status" value="1"/>
</dbReference>
<dbReference type="InterPro" id="IPR033706">
    <property type="entry name" value="Met_synthase_B12-bd"/>
</dbReference>
<dbReference type="AlphaFoldDB" id="A0A370BGS9"/>
<evidence type="ECO:0000256" key="5">
    <source>
        <dbReference type="ARBA" id="ARBA00010398"/>
    </source>
</evidence>
<evidence type="ECO:0000313" key="29">
    <source>
        <dbReference type="EMBL" id="RDG38876.1"/>
    </source>
</evidence>
<dbReference type="SUPFAM" id="SSF52242">
    <property type="entry name" value="Cobalamin (vitamin B12)-binding domain"/>
    <property type="match status" value="1"/>
</dbReference>
<keyword evidence="30" id="KW-1185">Reference proteome</keyword>
<keyword evidence="8 20" id="KW-0489">Methyltransferase</keyword>
<dbReference type="InterPro" id="IPR036724">
    <property type="entry name" value="Cobalamin-bd_sf"/>
</dbReference>
<dbReference type="CDD" id="cd00740">
    <property type="entry name" value="MeTr"/>
    <property type="match status" value="1"/>
</dbReference>
<dbReference type="InterPro" id="IPR036589">
    <property type="entry name" value="HCY_dom_sf"/>
</dbReference>
<evidence type="ECO:0000256" key="23">
    <source>
        <dbReference type="PROSITE-ProRule" id="PRU00333"/>
    </source>
</evidence>
<dbReference type="CDD" id="cd02069">
    <property type="entry name" value="methionine_synthase_B12_BD"/>
    <property type="match status" value="1"/>
</dbReference>
<comment type="caution">
    <text evidence="29">The sequence shown here is derived from an EMBL/GenBank/DDBJ whole genome shotgun (WGS) entry which is preliminary data.</text>
</comment>
<feature type="domain" description="B12-binding" evidence="27">
    <location>
        <begin position="734"/>
        <end position="871"/>
    </location>
</feature>
<comment type="cofactor">
    <cofactor evidence="2 20 23">
        <name>Zn(2+)</name>
        <dbReference type="ChEBI" id="CHEBI:29105"/>
    </cofactor>
</comment>
<evidence type="ECO:0000256" key="14">
    <source>
        <dbReference type="ARBA" id="ARBA00022737"/>
    </source>
</evidence>
<dbReference type="InterPro" id="IPR006158">
    <property type="entry name" value="Cobalamin-bd"/>
</dbReference>
<dbReference type="InterPro" id="IPR011822">
    <property type="entry name" value="MetH"/>
</dbReference>
<evidence type="ECO:0000256" key="11">
    <source>
        <dbReference type="ARBA" id="ARBA00022679"/>
    </source>
</evidence>
<dbReference type="Pfam" id="PF02607">
    <property type="entry name" value="B12-binding_2"/>
    <property type="match status" value="1"/>
</dbReference>
<feature type="binding site" evidence="22">
    <location>
        <position position="1111"/>
    </location>
    <ligand>
        <name>S-adenosyl-L-methionine</name>
        <dbReference type="ChEBI" id="CHEBI:59789"/>
    </ligand>
</feature>
<dbReference type="PROSITE" id="PS50974">
    <property type="entry name" value="ADOMET_ACTIVATION"/>
    <property type="match status" value="1"/>
</dbReference>
<evidence type="ECO:0000313" key="30">
    <source>
        <dbReference type="Proteomes" id="UP000253741"/>
    </source>
</evidence>
<feature type="binding site" evidence="21 23">
    <location>
        <position position="304"/>
    </location>
    <ligand>
        <name>Zn(2+)</name>
        <dbReference type="ChEBI" id="CHEBI:29105"/>
    </ligand>
</feature>
<feature type="binding site" evidence="21 23">
    <location>
        <position position="237"/>
    </location>
    <ligand>
        <name>Zn(2+)</name>
        <dbReference type="ChEBI" id="CHEBI:29105"/>
    </ligand>
</feature>
<evidence type="ECO:0000256" key="20">
    <source>
        <dbReference type="PIRNR" id="PIRNR000381"/>
    </source>
</evidence>
<evidence type="ECO:0000256" key="3">
    <source>
        <dbReference type="ARBA" id="ARBA00001956"/>
    </source>
</evidence>
<feature type="binding site" evidence="22">
    <location>
        <position position="850"/>
    </location>
    <ligand>
        <name>methylcob(III)alamin</name>
        <dbReference type="ChEBI" id="CHEBI:28115"/>
    </ligand>
</feature>
<dbReference type="PROSITE" id="PS51337">
    <property type="entry name" value="B12_BINDING_NTER"/>
    <property type="match status" value="1"/>
</dbReference>
<evidence type="ECO:0000256" key="13">
    <source>
        <dbReference type="ARBA" id="ARBA00022723"/>
    </source>
</evidence>
<dbReference type="PROSITE" id="PS50972">
    <property type="entry name" value="PTERIN_BINDING"/>
    <property type="match status" value="1"/>
</dbReference>
<accession>A0A370BGS9</accession>
<dbReference type="RefSeq" id="WP_114622798.1">
    <property type="nucleotide sequence ID" value="NZ_QQNA01000038.1"/>
</dbReference>
<evidence type="ECO:0000256" key="12">
    <source>
        <dbReference type="ARBA" id="ARBA00022691"/>
    </source>
</evidence>
<evidence type="ECO:0000256" key="19">
    <source>
        <dbReference type="NCBIfam" id="TIGR02082"/>
    </source>
</evidence>
<dbReference type="SUPFAM" id="SSF47644">
    <property type="entry name" value="Methionine synthase domain"/>
    <property type="match status" value="1"/>
</dbReference>
<keyword evidence="11 20" id="KW-0808">Transferase</keyword>
<evidence type="ECO:0000259" key="26">
    <source>
        <dbReference type="PROSITE" id="PS50974"/>
    </source>
</evidence>
<name>A0A370BGS9_9ACTN</name>
<keyword evidence="17 20" id="KW-0170">Cobalt</keyword>
<dbReference type="GO" id="GO:0008270">
    <property type="term" value="F:zinc ion binding"/>
    <property type="evidence" value="ECO:0007669"/>
    <property type="project" value="UniProtKB-UniRule"/>
</dbReference>
<feature type="domain" description="Hcy-binding" evidence="24">
    <location>
        <begin position="15"/>
        <end position="318"/>
    </location>
</feature>
<dbReference type="Gene3D" id="1.10.1240.10">
    <property type="entry name" value="Methionine synthase domain"/>
    <property type="match status" value="1"/>
</dbReference>
<evidence type="ECO:0000256" key="16">
    <source>
        <dbReference type="ARBA" id="ARBA00023167"/>
    </source>
</evidence>
<dbReference type="Pfam" id="PF02310">
    <property type="entry name" value="B12-binding"/>
    <property type="match status" value="1"/>
</dbReference>
<dbReference type="InterPro" id="IPR037010">
    <property type="entry name" value="VitB12-dep_Met_synth_activ_sf"/>
</dbReference>
<dbReference type="GO" id="GO:0046653">
    <property type="term" value="P:tetrahydrofolate metabolic process"/>
    <property type="evidence" value="ECO:0007669"/>
    <property type="project" value="TreeGrafter"/>
</dbReference>
<comment type="domain">
    <text evidence="20">Modular enzyme with four functionally distinct domains. The isolated Hcy-binding domain catalyzes methyl transfer from free methylcobalamin to homocysteine. The Hcy-binding domain in association with the pterin-binding domain catalyzes the methylation of cob(I)alamin by methyltetrahydrofolate and the methylation of homocysteine. The B12-binding domain binds the cofactor. The AdoMet activation domain binds S-adenosyl-L-methionine. Under aerobic conditions cob(I)alamin can be converted to inactive cob(II)alamin. Reductive methylation by S-adenosyl-L-methionine and flavodoxin regenerates methylcobalamin.</text>
</comment>
<evidence type="ECO:0000256" key="2">
    <source>
        <dbReference type="ARBA" id="ARBA00001947"/>
    </source>
</evidence>
<dbReference type="EMBL" id="QQNA01000038">
    <property type="protein sequence ID" value="RDG38876.1"/>
    <property type="molecule type" value="Genomic_DNA"/>
</dbReference>
<evidence type="ECO:0000256" key="9">
    <source>
        <dbReference type="ARBA" id="ARBA00022605"/>
    </source>
</evidence>
<evidence type="ECO:0000256" key="21">
    <source>
        <dbReference type="PIRSR" id="PIRSR000381-1"/>
    </source>
</evidence>
<evidence type="ECO:0000256" key="6">
    <source>
        <dbReference type="ARBA" id="ARBA00012032"/>
    </source>
</evidence>
<dbReference type="PROSITE" id="PS51332">
    <property type="entry name" value="B12_BINDING"/>
    <property type="match status" value="1"/>
</dbReference>
<dbReference type="InterPro" id="IPR036594">
    <property type="entry name" value="Meth_synthase_dom"/>
</dbReference>
<dbReference type="PIRSF" id="PIRSF000381">
    <property type="entry name" value="MetH"/>
    <property type="match status" value="1"/>
</dbReference>
<dbReference type="InterPro" id="IPR000489">
    <property type="entry name" value="Pterin-binding_dom"/>
</dbReference>
<dbReference type="InterPro" id="IPR003759">
    <property type="entry name" value="Cbl-bd_cap"/>
</dbReference>
<evidence type="ECO:0000256" key="22">
    <source>
        <dbReference type="PIRSR" id="PIRSR000381-2"/>
    </source>
</evidence>
<keyword evidence="13 20" id="KW-0479">Metal-binding</keyword>
<feature type="binding site" evidence="21 23">
    <location>
        <position position="303"/>
    </location>
    <ligand>
        <name>Zn(2+)</name>
        <dbReference type="ChEBI" id="CHEBI:29105"/>
    </ligand>
</feature>
<dbReference type="GO" id="GO:0008705">
    <property type="term" value="F:methionine synthase activity"/>
    <property type="evidence" value="ECO:0007669"/>
    <property type="project" value="UniProtKB-UniRule"/>
</dbReference>
<proteinExistence type="inferred from homology"/>
<evidence type="ECO:0000256" key="1">
    <source>
        <dbReference type="ARBA" id="ARBA00001700"/>
    </source>
</evidence>
<dbReference type="PANTHER" id="PTHR45833">
    <property type="entry name" value="METHIONINE SYNTHASE"/>
    <property type="match status" value="1"/>
</dbReference>
<feature type="domain" description="B12-binding N-terminal" evidence="28">
    <location>
        <begin position="641"/>
        <end position="734"/>
    </location>
</feature>
<dbReference type="InterPro" id="IPR004223">
    <property type="entry name" value="VitB12-dep_Met_synth_activ_dom"/>
</dbReference>
<dbReference type="InterPro" id="IPR003726">
    <property type="entry name" value="HCY_dom"/>
</dbReference>
<dbReference type="Pfam" id="PF02574">
    <property type="entry name" value="S-methyl_trans"/>
    <property type="match status" value="1"/>
</dbReference>
<dbReference type="FunFam" id="1.10.1240.10:FF:000002">
    <property type="entry name" value="Methionine synthase"/>
    <property type="match status" value="1"/>
</dbReference>
<evidence type="ECO:0000256" key="17">
    <source>
        <dbReference type="ARBA" id="ARBA00023285"/>
    </source>
</evidence>
<comment type="pathway">
    <text evidence="4 20">Amino-acid biosynthesis; L-methionine biosynthesis via de novo pathway; L-methionine from L-homocysteine (MetH route): step 1/1.</text>
</comment>
<keyword evidence="16 20" id="KW-0486">Methionine biosynthesis</keyword>
<keyword evidence="10 20" id="KW-0846">Cobalamin</keyword>
<dbReference type="SUPFAM" id="SSF82282">
    <property type="entry name" value="Homocysteine S-methyltransferase"/>
    <property type="match status" value="1"/>
</dbReference>
<feature type="binding site" evidence="22">
    <location>
        <position position="792"/>
    </location>
    <ligand>
        <name>methylcob(III)alamin</name>
        <dbReference type="ChEBI" id="CHEBI:28115"/>
    </ligand>
</feature>
<evidence type="ECO:0000256" key="8">
    <source>
        <dbReference type="ARBA" id="ARBA00022603"/>
    </source>
</evidence>
<evidence type="ECO:0000256" key="18">
    <source>
        <dbReference type="ARBA" id="ARBA00025552"/>
    </source>
</evidence>
<dbReference type="GO" id="GO:0032259">
    <property type="term" value="P:methylation"/>
    <property type="evidence" value="ECO:0007669"/>
    <property type="project" value="UniProtKB-KW"/>
</dbReference>
<evidence type="ECO:0000259" key="24">
    <source>
        <dbReference type="PROSITE" id="PS50970"/>
    </source>
</evidence>
<keyword evidence="15 20" id="KW-0862">Zinc</keyword>
<comment type="cofactor">
    <cofactor evidence="3 20 21">
        <name>methylcob(III)alamin</name>
        <dbReference type="ChEBI" id="CHEBI:28115"/>
    </cofactor>
</comment>
<gene>
    <name evidence="29" type="primary">metH</name>
    <name evidence="29" type="ORF">DVH02_06855</name>
</gene>
<feature type="binding site" description="axial binding residue" evidence="21">
    <location>
        <position position="747"/>
    </location>
    <ligand>
        <name>methylcob(III)alamin</name>
        <dbReference type="ChEBI" id="CHEBI:28115"/>
    </ligand>
    <ligandPart>
        <name>Co</name>
        <dbReference type="ChEBI" id="CHEBI:27638"/>
    </ligandPart>
</feature>
<dbReference type="Pfam" id="PF02965">
    <property type="entry name" value="Met_synt_B12"/>
    <property type="match status" value="1"/>
</dbReference>
<comment type="function">
    <text evidence="18 20">Catalyzes the transfer of a methyl group from methyl-cobalamin to homocysteine, yielding enzyme-bound cob(I)alamin and methionine. Subsequently, remethylates the cofactor using methyltetrahydrofolate.</text>
</comment>
<dbReference type="GO" id="GO:0050667">
    <property type="term" value="P:homocysteine metabolic process"/>
    <property type="evidence" value="ECO:0007669"/>
    <property type="project" value="TreeGrafter"/>
</dbReference>
<keyword evidence="9 20" id="KW-0028">Amino-acid biosynthesis</keyword>
<sequence>MASSPTPSADSRTRIDALREALATRVVVADGAMGTMLQAQDPTMEDFQDLEGCNEILNVTRPDIVRSVHQEYFAVGVDCVETNTFGTNHAALAEYDIPERVFELAEAGARIAREVADEFTASTGAQRWVLGSMGPGTKLPTLGHAPYVTLRDAYQRNAEGLIAGGADALLVETTQDLLQTKAAVLGARQALRSSGLNLPIICSVTVETTGTMLLGSEIGAALTALEPLGIDMIGLNCATGPAEMSEHLRYLARHSRIPLSCMPNAGLPVLGKDGAHYPLSAAELADAQETFVGEYGLSLVGGCCGTTPEHLRQVVERVRGTALTERTPHPEPGAASLYQTVPFRQDASYLAIGERTNANGSKKFRDAMLAGRWDDCVEMARDQIREGAHLLDLCVDYVGRDGVADMAELAGRFATASTLPIVLDSTELPVLRAGLEKLGGRAVINSVNYEDGDGPESRFTKVTELAVEHGAALIALTIDEEGQARTVEHKVAIAERLITDLTTTWGVHESDILIDCLTFTICTGQEESRGDGIATIGAIRELKRRHPDVQTTLGLSNISFGLNPAARIVLNSVFLDECVKAGLDSAIVHASKILPIARLEEEQVKAAHDLIYDRRAEGYDPLQRLMELFEGVNTKSMKDGRAEELLALPLDERLQRRIIDGEKNGLEADLDEALTTRPALDIVNDTLLEGMKVVGELFGSGQMQLPFVLQSAEVMKTAVAHLEPHMEKTDDEGKGTIVLATVRGDVHDIGKNLVDIILSNNGYNVVNLGIKQPVAAILDAAQEHRADVIGMSGLLVKSTVIMKENLQELNQRQMAADYPVILGGAALTRAYVEQDLHEIYEGEVRYARDAFEGLRLMDALIAVKRGVPGAVLPELKQRRVRAAPSTVVEERPEEGAVRSDVSVDNPVPEPPFWGTRVVKGIQLKEYASWLDEGALFKGQWGLKESRKGGPGYEELVESEGRPHLRGWLEKMHTRNMLEAAVVYGYFPCVSKGDDLILLNDDGSERTRFTFPRQRRGRRLCLADFFRPEESGERDVVGLQVVTVGSKIGEATAELFEANAYRDYLELHGLSVQLAEALAEYWHARVRSELGFAGEDPAEVQDMFALKYRGARFSLGYGACPDLEDRAKIADLLEPGRIGVELSEEFQLHPEQSTDAIVIHHPEAKYFNAR</sequence>
<feature type="domain" description="Pterin-binding" evidence="25">
    <location>
        <begin position="349"/>
        <end position="612"/>
    </location>
</feature>
<dbReference type="InterPro" id="IPR011005">
    <property type="entry name" value="Dihydropteroate_synth-like_sf"/>
</dbReference>
<dbReference type="GO" id="GO:0005829">
    <property type="term" value="C:cytosol"/>
    <property type="evidence" value="ECO:0007669"/>
    <property type="project" value="TreeGrafter"/>
</dbReference>
<dbReference type="Gene3D" id="3.40.50.280">
    <property type="entry name" value="Cobalamin-binding domain"/>
    <property type="match status" value="1"/>
</dbReference>
<dbReference type="Gene3D" id="3.20.20.20">
    <property type="entry name" value="Dihydropteroate synthase-like"/>
    <property type="match status" value="1"/>
</dbReference>
<comment type="catalytic activity">
    <reaction evidence="1 20">
        <text>(6S)-5-methyl-5,6,7,8-tetrahydrofolate + L-homocysteine = (6S)-5,6,7,8-tetrahydrofolate + L-methionine</text>
        <dbReference type="Rhea" id="RHEA:11172"/>
        <dbReference type="ChEBI" id="CHEBI:18608"/>
        <dbReference type="ChEBI" id="CHEBI:57453"/>
        <dbReference type="ChEBI" id="CHEBI:57844"/>
        <dbReference type="ChEBI" id="CHEBI:58199"/>
        <dbReference type="EC" id="2.1.1.13"/>
    </reaction>
</comment>
<dbReference type="FunFam" id="3.40.50.280:FF:000004">
    <property type="entry name" value="Methionine synthase"/>
    <property type="match status" value="1"/>
</dbReference>
<feature type="binding site" evidence="22">
    <location>
        <begin position="1165"/>
        <end position="1166"/>
    </location>
    <ligand>
        <name>S-adenosyl-L-methionine</name>
        <dbReference type="ChEBI" id="CHEBI:59789"/>
    </ligand>
</feature>
<keyword evidence="14" id="KW-0677">Repeat</keyword>
<evidence type="ECO:0000256" key="15">
    <source>
        <dbReference type="ARBA" id="ARBA00022833"/>
    </source>
</evidence>
<dbReference type="GO" id="GO:0031419">
    <property type="term" value="F:cobalamin binding"/>
    <property type="evidence" value="ECO:0007669"/>
    <property type="project" value="UniProtKB-UniRule"/>
</dbReference>
<comment type="similarity">
    <text evidence="5">Belongs to the vitamin-B12 dependent methionine synthase family.</text>
</comment>
<evidence type="ECO:0000256" key="10">
    <source>
        <dbReference type="ARBA" id="ARBA00022628"/>
    </source>
</evidence>
<dbReference type="SUPFAM" id="SSF56507">
    <property type="entry name" value="Methionine synthase activation domain-like"/>
    <property type="match status" value="1"/>
</dbReference>
<dbReference type="PANTHER" id="PTHR45833:SF1">
    <property type="entry name" value="METHIONINE SYNTHASE"/>
    <property type="match status" value="1"/>
</dbReference>
<evidence type="ECO:0000259" key="28">
    <source>
        <dbReference type="PROSITE" id="PS51337"/>
    </source>
</evidence>
<feature type="binding site" evidence="22">
    <location>
        <begin position="744"/>
        <end position="748"/>
    </location>
    <ligand>
        <name>methylcob(III)alamin</name>
        <dbReference type="ChEBI" id="CHEBI:28115"/>
    </ligand>
</feature>
<dbReference type="Proteomes" id="UP000253741">
    <property type="component" value="Unassembled WGS sequence"/>
</dbReference>
<dbReference type="Gene3D" id="3.10.196.10">
    <property type="entry name" value="Vitamin B12-dependent methionine synthase, activation domain"/>
    <property type="match status" value="2"/>
</dbReference>
<dbReference type="FunFam" id="3.20.20.20:FF:000007">
    <property type="entry name" value="Methionine synthase"/>
    <property type="match status" value="1"/>
</dbReference>
<feature type="domain" description="AdoMet activation" evidence="26">
    <location>
        <begin position="884"/>
        <end position="1169"/>
    </location>
</feature>
<dbReference type="NCBIfam" id="TIGR02082">
    <property type="entry name" value="metH"/>
    <property type="match status" value="1"/>
</dbReference>
<dbReference type="InterPro" id="IPR050554">
    <property type="entry name" value="Met_Synthase/Corrinoid"/>
</dbReference>
<keyword evidence="12 20" id="KW-0949">S-adenosyl-L-methionine</keyword>
<protein>
    <recommendedName>
        <fullName evidence="7 19">Methionine synthase</fullName>
        <ecNumber evidence="6 19">2.1.1.13</ecNumber>
    </recommendedName>
    <alternativeName>
        <fullName evidence="20">5-methyltetrahydrofolate--homocysteine methyltransferase</fullName>
    </alternativeName>
</protein>
<dbReference type="EC" id="2.1.1.13" evidence="6 19"/>
<dbReference type="FunFam" id="3.20.20.330:FF:000006">
    <property type="entry name" value="Methionine synthase"/>
    <property type="match status" value="1"/>
</dbReference>
<dbReference type="Gene3D" id="3.20.20.330">
    <property type="entry name" value="Homocysteine-binding-like domain"/>
    <property type="match status" value="1"/>
</dbReference>